<organism evidence="1 2">
    <name type="scientific">Gigaspora margarita</name>
    <dbReference type="NCBI Taxonomy" id="4874"/>
    <lineage>
        <taxon>Eukaryota</taxon>
        <taxon>Fungi</taxon>
        <taxon>Fungi incertae sedis</taxon>
        <taxon>Mucoromycota</taxon>
        <taxon>Glomeromycotina</taxon>
        <taxon>Glomeromycetes</taxon>
        <taxon>Diversisporales</taxon>
        <taxon>Gigasporaceae</taxon>
        <taxon>Gigaspora</taxon>
    </lineage>
</organism>
<comment type="caution">
    <text evidence="1">The sequence shown here is derived from an EMBL/GenBank/DDBJ whole genome shotgun (WGS) entry which is preliminary data.</text>
</comment>
<reference evidence="1 2" key="1">
    <citation type="journal article" date="2019" name="Environ. Microbiol.">
        <title>At the nexus of three kingdoms: the genome of the mycorrhizal fungus Gigaspora margarita provides insights into plant, endobacterial and fungal interactions.</title>
        <authorList>
            <person name="Venice F."/>
            <person name="Ghignone S."/>
            <person name="Salvioli di Fossalunga A."/>
            <person name="Amselem J."/>
            <person name="Novero M."/>
            <person name="Xianan X."/>
            <person name="Sedzielewska Toro K."/>
            <person name="Morin E."/>
            <person name="Lipzen A."/>
            <person name="Grigoriev I.V."/>
            <person name="Henrissat B."/>
            <person name="Martin F.M."/>
            <person name="Bonfante P."/>
        </authorList>
    </citation>
    <scope>NUCLEOTIDE SEQUENCE [LARGE SCALE GENOMIC DNA]</scope>
    <source>
        <strain evidence="1 2">BEG34</strain>
    </source>
</reference>
<evidence type="ECO:0000313" key="2">
    <source>
        <dbReference type="Proteomes" id="UP000439903"/>
    </source>
</evidence>
<dbReference type="OrthoDB" id="1262810at2759"/>
<dbReference type="AlphaFoldDB" id="A0A8H3XAE1"/>
<proteinExistence type="predicted"/>
<gene>
    <name evidence="1" type="ORF">F8M41_003991</name>
</gene>
<dbReference type="EMBL" id="WTPW01001360">
    <property type="protein sequence ID" value="KAF0441066.1"/>
    <property type="molecule type" value="Genomic_DNA"/>
</dbReference>
<accession>A0A8H3XAE1</accession>
<keyword evidence="2" id="KW-1185">Reference proteome</keyword>
<dbReference type="Proteomes" id="UP000439903">
    <property type="component" value="Unassembled WGS sequence"/>
</dbReference>
<evidence type="ECO:0000313" key="1">
    <source>
        <dbReference type="EMBL" id="KAF0441066.1"/>
    </source>
</evidence>
<sequence>MFNDQMIMPSNTIGFLAVTSEAKEATRYLLENVIKIPRLAQKKFWIKFETPTNSFKDDLGIVLEKESLNTINCKPIDLFDPNNHEIAQLFFDDEKGFPTSLTPEDIIKHIKIYVERREKRNSIDTNDLHDKSLILFIYIDKNWNLLNYTKLSSAIKSLQSLQSLQWIPTSNETGKIWGLNAYPPIKLIIQQIHRCSTMSKSDQNFKNRSQICESIYEHIKSCDDEQYKLELSRGLKDKKWIFVGAIFMQQKIHIADKRTNSEEEVQICDLKDLLIPSIDSTLLKHEEIYFDDRPELNK</sequence>
<protein>
    <submittedName>
        <fullName evidence="1">Putative Sacsin</fullName>
    </submittedName>
</protein>
<name>A0A8H3XAE1_GIGMA</name>